<evidence type="ECO:0000259" key="1">
    <source>
        <dbReference type="Pfam" id="PF14130"/>
    </source>
</evidence>
<feature type="domain" description="CD-NTase associated protein 4-like DNA endonuclease" evidence="1">
    <location>
        <begin position="14"/>
        <end position="222"/>
    </location>
</feature>
<dbReference type="InterPro" id="IPR025382">
    <property type="entry name" value="Cap4-like_endonuclease_dom"/>
</dbReference>
<keyword evidence="3" id="KW-1185">Reference proteome</keyword>
<dbReference type="Proteomes" id="UP000294155">
    <property type="component" value="Unassembled WGS sequence"/>
</dbReference>
<dbReference type="EMBL" id="SEWE01000001">
    <property type="protein sequence ID" value="RYU84760.1"/>
    <property type="molecule type" value="Genomic_DNA"/>
</dbReference>
<proteinExistence type="predicted"/>
<evidence type="ECO:0000313" key="2">
    <source>
        <dbReference type="EMBL" id="RYU84760.1"/>
    </source>
</evidence>
<dbReference type="Pfam" id="PF14130">
    <property type="entry name" value="Cap4_nuclease"/>
    <property type="match status" value="1"/>
</dbReference>
<accession>A0A4Q5LKA9</accession>
<protein>
    <submittedName>
        <fullName evidence="2">DUF4297 domain-containing protein</fullName>
    </submittedName>
</protein>
<sequence length="385" mass="44054">MPESIFDQPLSDQSGRSAQRGFIYQNHLGARFCLEMLLDATLHQVWMESHDDITLLWQTGTPEAICEFVQVKHMELPSRWTVEKITYREGGNVGTSLCEKSLAQSRHQEKARFRIATSYDVHDKLKPIKLPLGSPERIAQQTQIHELITSIGRRFNGSMPFSPNGEDITYWTENCWWEKCPDSIEALEALNIQLLNQVLRVKGLRLEIEHRDELYLQLLNKVVRCSYQEPYRVRTNFKLERQQLTDWLIERVNAFNQGLADSNSLSAKLRDAGFSAETIAMAQELKLKYVGETLSNDFCEGRTLRLLEGEILGALLDLRTEKYSPGSTLSPREFHDLCVQTAKAILQGDTLHNRAIGDKPIPGFLAVGYMYQATDRCFVQFVNPT</sequence>
<comment type="caution">
    <text evidence="2">The sequence shown here is derived from an EMBL/GenBank/DDBJ whole genome shotgun (WGS) entry which is preliminary data.</text>
</comment>
<reference evidence="2 3" key="1">
    <citation type="submission" date="2019-02" db="EMBL/GenBank/DDBJ databases">
        <title>Bacterial novel species isolated from soil.</title>
        <authorList>
            <person name="Jung H.-Y."/>
        </authorList>
    </citation>
    <scope>NUCLEOTIDE SEQUENCE [LARGE SCALE GENOMIC DNA]</scope>
    <source>
        <strain evidence="2 3">1-3-3-3</strain>
    </source>
</reference>
<dbReference type="RefSeq" id="WP_129919096.1">
    <property type="nucleotide sequence ID" value="NZ_SEWE01000001.1"/>
</dbReference>
<evidence type="ECO:0000313" key="3">
    <source>
        <dbReference type="Proteomes" id="UP000294155"/>
    </source>
</evidence>
<dbReference type="AlphaFoldDB" id="A0A4Q5LKA9"/>
<dbReference type="GO" id="GO:0004518">
    <property type="term" value="F:nuclease activity"/>
    <property type="evidence" value="ECO:0007669"/>
    <property type="project" value="InterPro"/>
</dbReference>
<name>A0A4Q5LKA9_9BACT</name>
<gene>
    <name evidence="2" type="ORF">EWM57_00080</name>
</gene>
<dbReference type="OrthoDB" id="785623at2"/>
<organism evidence="2 3">
    <name type="scientific">Hymenobacter persicinus</name>
    <dbReference type="NCBI Taxonomy" id="2025506"/>
    <lineage>
        <taxon>Bacteria</taxon>
        <taxon>Pseudomonadati</taxon>
        <taxon>Bacteroidota</taxon>
        <taxon>Cytophagia</taxon>
        <taxon>Cytophagales</taxon>
        <taxon>Hymenobacteraceae</taxon>
        <taxon>Hymenobacter</taxon>
    </lineage>
</organism>